<dbReference type="PANTHER" id="PTHR13847">
    <property type="entry name" value="SARCOSINE DEHYDROGENASE-RELATED"/>
    <property type="match status" value="1"/>
</dbReference>
<gene>
    <name evidence="3" type="ORF">GCM10007053_23220</name>
</gene>
<dbReference type="Proteomes" id="UP000644693">
    <property type="component" value="Unassembled WGS sequence"/>
</dbReference>
<accession>A0A918XKC1</accession>
<dbReference type="InterPro" id="IPR036188">
    <property type="entry name" value="FAD/NAD-bd_sf"/>
</dbReference>
<comment type="caution">
    <text evidence="3">The sequence shown here is derived from an EMBL/GenBank/DDBJ whole genome shotgun (WGS) entry which is preliminary data.</text>
</comment>
<sequence length="433" mass="47683">MFGLRQSVETREHAGSYYAASANWETDYPALSGDITAEVVVVGGGFTGVNTMLELAERGVDVVLLEANRISWGATGRNGGQIIGGVGRAPERYRKQIGEAGIKSIYQMGIEARDIIEERIAKYDIQCDLTWGYCDVALKPRHMKDFAEWRDWEKEIGNPHEYKLLDKDELKEFVNSDSYIGGLLNYSNGHIQPLNLCIGEARAAETMGARIFEQSRVVELEQGPNPRVITEGGSVRAKQVVLCGNAYMQNLVPKLSSRVLPSCSAIIATEPLTDEQAKAVLPGNVAVCDPRTALDYFRLTADKRMLFGGLANYTGLEPTNLEEVLTRKMAKVFPSLADARVDYGWSGQMGIGINRMPQLGRLSEGVSYIQAYSGHGVAPTHMMARITAEMLTGSPQRFNIFSAIPHWPFPGGKPFRRIGLAVGMSWFKLLDAL</sequence>
<evidence type="ECO:0000313" key="4">
    <source>
        <dbReference type="Proteomes" id="UP000644693"/>
    </source>
</evidence>
<dbReference type="GO" id="GO:0016491">
    <property type="term" value="F:oxidoreductase activity"/>
    <property type="evidence" value="ECO:0007669"/>
    <property type="project" value="UniProtKB-KW"/>
</dbReference>
<dbReference type="Gene3D" id="3.30.9.10">
    <property type="entry name" value="D-Amino Acid Oxidase, subunit A, domain 2"/>
    <property type="match status" value="1"/>
</dbReference>
<feature type="domain" description="FAD dependent oxidoreductase" evidence="2">
    <location>
        <begin position="39"/>
        <end position="390"/>
    </location>
</feature>
<evidence type="ECO:0000256" key="1">
    <source>
        <dbReference type="ARBA" id="ARBA00023002"/>
    </source>
</evidence>
<dbReference type="PANTHER" id="PTHR13847:SF281">
    <property type="entry name" value="FAD DEPENDENT OXIDOREDUCTASE DOMAIN-CONTAINING PROTEIN"/>
    <property type="match status" value="1"/>
</dbReference>
<name>A0A918XKC1_9GAMM</name>
<evidence type="ECO:0000259" key="2">
    <source>
        <dbReference type="Pfam" id="PF01266"/>
    </source>
</evidence>
<organism evidence="3 4">
    <name type="scientific">Parahalioglobus pacificus</name>
    <dbReference type="NCBI Taxonomy" id="930806"/>
    <lineage>
        <taxon>Bacteria</taxon>
        <taxon>Pseudomonadati</taxon>
        <taxon>Pseudomonadota</taxon>
        <taxon>Gammaproteobacteria</taxon>
        <taxon>Cellvibrionales</taxon>
        <taxon>Halieaceae</taxon>
        <taxon>Parahalioglobus</taxon>
    </lineage>
</organism>
<dbReference type="Gene3D" id="3.50.50.60">
    <property type="entry name" value="FAD/NAD(P)-binding domain"/>
    <property type="match status" value="1"/>
</dbReference>
<dbReference type="SUPFAM" id="SSF51905">
    <property type="entry name" value="FAD/NAD(P)-binding domain"/>
    <property type="match status" value="1"/>
</dbReference>
<evidence type="ECO:0000313" key="3">
    <source>
        <dbReference type="EMBL" id="GHD35810.1"/>
    </source>
</evidence>
<keyword evidence="4" id="KW-1185">Reference proteome</keyword>
<dbReference type="GO" id="GO:0005737">
    <property type="term" value="C:cytoplasm"/>
    <property type="evidence" value="ECO:0007669"/>
    <property type="project" value="TreeGrafter"/>
</dbReference>
<proteinExistence type="predicted"/>
<dbReference type="AlphaFoldDB" id="A0A918XKC1"/>
<keyword evidence="1" id="KW-0560">Oxidoreductase</keyword>
<dbReference type="RefSeq" id="WP_189477959.1">
    <property type="nucleotide sequence ID" value="NZ_BMYM01000002.1"/>
</dbReference>
<reference evidence="3" key="1">
    <citation type="journal article" date="2014" name="Int. J. Syst. Evol. Microbiol.">
        <title>Complete genome sequence of Corynebacterium casei LMG S-19264T (=DSM 44701T), isolated from a smear-ripened cheese.</title>
        <authorList>
            <consortium name="US DOE Joint Genome Institute (JGI-PGF)"/>
            <person name="Walter F."/>
            <person name="Albersmeier A."/>
            <person name="Kalinowski J."/>
            <person name="Ruckert C."/>
        </authorList>
    </citation>
    <scope>NUCLEOTIDE SEQUENCE</scope>
    <source>
        <strain evidence="3">KCTC 23430</strain>
    </source>
</reference>
<reference evidence="3" key="2">
    <citation type="submission" date="2020-09" db="EMBL/GenBank/DDBJ databases">
        <authorList>
            <person name="Sun Q."/>
            <person name="Kim S."/>
        </authorList>
    </citation>
    <scope>NUCLEOTIDE SEQUENCE</scope>
    <source>
        <strain evidence="3">KCTC 23430</strain>
    </source>
</reference>
<dbReference type="Pfam" id="PF01266">
    <property type="entry name" value="DAO"/>
    <property type="match status" value="1"/>
</dbReference>
<protein>
    <submittedName>
        <fullName evidence="3">FAD-dependent oxidoreductase</fullName>
    </submittedName>
</protein>
<dbReference type="InterPro" id="IPR006076">
    <property type="entry name" value="FAD-dep_OxRdtase"/>
</dbReference>
<dbReference type="EMBL" id="BMYM01000002">
    <property type="protein sequence ID" value="GHD35810.1"/>
    <property type="molecule type" value="Genomic_DNA"/>
</dbReference>